<protein>
    <recommendedName>
        <fullName evidence="1">DUF6316 domain-containing protein</fullName>
    </recommendedName>
</protein>
<evidence type="ECO:0000313" key="3">
    <source>
        <dbReference type="Proteomes" id="UP000218767"/>
    </source>
</evidence>
<gene>
    <name evidence="2" type="ORF">COB20_15980</name>
</gene>
<evidence type="ECO:0000313" key="2">
    <source>
        <dbReference type="EMBL" id="PCI73700.1"/>
    </source>
</evidence>
<comment type="caution">
    <text evidence="2">The sequence shown here is derived from an EMBL/GenBank/DDBJ whole genome shotgun (WGS) entry which is preliminary data.</text>
</comment>
<dbReference type="Pfam" id="PF19837">
    <property type="entry name" value="DUF6316"/>
    <property type="match status" value="1"/>
</dbReference>
<name>A0A2A4WTP5_9GAMM</name>
<reference evidence="3" key="1">
    <citation type="submission" date="2017-08" db="EMBL/GenBank/DDBJ databases">
        <title>A dynamic microbial community with high functional redundancy inhabits the cold, oxic subseafloor aquifer.</title>
        <authorList>
            <person name="Tully B.J."/>
            <person name="Wheat C.G."/>
            <person name="Glazer B.T."/>
            <person name="Huber J.A."/>
        </authorList>
    </citation>
    <scope>NUCLEOTIDE SEQUENCE [LARGE SCALE GENOMIC DNA]</scope>
</reference>
<sequence length="63" mass="7677">MSDNRRKDNSHKPAPDRRERVFSEQDLWYFRIREGDEVGPFRYRSEAQSNLESFMEQLKAQLK</sequence>
<accession>A0A2A4WTP5</accession>
<dbReference type="InterPro" id="IPR045630">
    <property type="entry name" value="DUF6316"/>
</dbReference>
<proteinExistence type="predicted"/>
<dbReference type="EMBL" id="NVUL01000117">
    <property type="protein sequence ID" value="PCI73700.1"/>
    <property type="molecule type" value="Genomic_DNA"/>
</dbReference>
<dbReference type="AlphaFoldDB" id="A0A2A4WTP5"/>
<dbReference type="Proteomes" id="UP000218767">
    <property type="component" value="Unassembled WGS sequence"/>
</dbReference>
<evidence type="ECO:0000259" key="1">
    <source>
        <dbReference type="Pfam" id="PF19837"/>
    </source>
</evidence>
<organism evidence="2 3">
    <name type="scientific">SAR86 cluster bacterium</name>
    <dbReference type="NCBI Taxonomy" id="2030880"/>
    <lineage>
        <taxon>Bacteria</taxon>
        <taxon>Pseudomonadati</taxon>
        <taxon>Pseudomonadota</taxon>
        <taxon>Gammaproteobacteria</taxon>
        <taxon>SAR86 cluster</taxon>
    </lineage>
</organism>
<feature type="domain" description="DUF6316" evidence="1">
    <location>
        <begin position="6"/>
        <end position="58"/>
    </location>
</feature>